<proteinExistence type="predicted"/>
<name>A0A806KJP7_9BACT</name>
<dbReference type="AlphaFoldDB" id="A0A806KJP7"/>
<sequence length="38" mass="4430">MTIIMGNDGEYGWQSKYYATPPFYNNFYHPPLLTKASL</sequence>
<dbReference type="EMBL" id="JQ844168">
    <property type="protein sequence ID" value="AGS51690.1"/>
    <property type="molecule type" value="Genomic_DNA"/>
</dbReference>
<reference evidence="1" key="1">
    <citation type="submission" date="2012-03" db="EMBL/GenBank/DDBJ databases">
        <title>Functional metagenomics reveals considerable lignocellulase gene clusters in the gut microbiome of a wood-feeding higher termite.</title>
        <authorList>
            <person name="Liu N."/>
        </authorList>
    </citation>
    <scope>NUCLEOTIDE SEQUENCE</scope>
</reference>
<accession>A0A806KJP7</accession>
<organism evidence="1">
    <name type="scientific">uncultured bacterium contig00032</name>
    <dbReference type="NCBI Taxonomy" id="1181521"/>
    <lineage>
        <taxon>Bacteria</taxon>
        <taxon>environmental samples</taxon>
    </lineage>
</organism>
<evidence type="ECO:0000313" key="1">
    <source>
        <dbReference type="EMBL" id="AGS51690.1"/>
    </source>
</evidence>
<protein>
    <submittedName>
        <fullName evidence="1">Uncharacterized protein</fullName>
    </submittedName>
</protein>